<keyword evidence="7" id="KW-1185">Reference proteome</keyword>
<dbReference type="PANTHER" id="PTHR42957">
    <property type="entry name" value="HELICASE MJ1565-RELATED"/>
    <property type="match status" value="1"/>
</dbReference>
<dbReference type="HOGENOM" id="CLU_1217521_0_0_2"/>
<dbReference type="GO" id="GO:0043138">
    <property type="term" value="F:3'-5' DNA helicase activity"/>
    <property type="evidence" value="ECO:0007669"/>
    <property type="project" value="UniProtKB-EC"/>
</dbReference>
<dbReference type="GeneID" id="9744799"/>
<dbReference type="InterPro" id="IPR008571">
    <property type="entry name" value="HerA-like"/>
</dbReference>
<evidence type="ECO:0000256" key="3">
    <source>
        <dbReference type="ARBA" id="ARBA00048954"/>
    </source>
</evidence>
<gene>
    <name evidence="6" type="ordered locus">Mpet_2313</name>
</gene>
<evidence type="ECO:0000259" key="5">
    <source>
        <dbReference type="Pfam" id="PF01935"/>
    </source>
</evidence>
<dbReference type="Proteomes" id="UP000006565">
    <property type="component" value="Chromosome"/>
</dbReference>
<dbReference type="Gene3D" id="3.40.50.300">
    <property type="entry name" value="P-loop containing nucleotide triphosphate hydrolases"/>
    <property type="match status" value="1"/>
</dbReference>
<dbReference type="KEGG" id="mpi:Mpet_2313"/>
<organism evidence="6 7">
    <name type="scientific">Methanolacinia petrolearia (strain DSM 11571 / OCM 486 / SEBR 4847)</name>
    <name type="common">Methanoplanus petrolearius</name>
    <dbReference type="NCBI Taxonomy" id="679926"/>
    <lineage>
        <taxon>Archaea</taxon>
        <taxon>Methanobacteriati</taxon>
        <taxon>Methanobacteriota</taxon>
        <taxon>Stenosarchaea group</taxon>
        <taxon>Methanomicrobia</taxon>
        <taxon>Methanomicrobiales</taxon>
        <taxon>Methanomicrobiaceae</taxon>
        <taxon>Methanolacinia</taxon>
    </lineage>
</organism>
<dbReference type="PANTHER" id="PTHR42957:SF1">
    <property type="entry name" value="HELICASE MJ1565-RELATED"/>
    <property type="match status" value="1"/>
</dbReference>
<protein>
    <submittedName>
        <fullName evidence="6">ATPase</fullName>
    </submittedName>
</protein>
<dbReference type="AlphaFoldDB" id="E1RD77"/>
<dbReference type="RefSeq" id="WP_013330237.1">
    <property type="nucleotide sequence ID" value="NC_014507.1"/>
</dbReference>
<evidence type="ECO:0000256" key="2">
    <source>
        <dbReference type="ARBA" id="ARBA00034617"/>
    </source>
</evidence>
<dbReference type="eggNOG" id="arCOG00280">
    <property type="taxonomic scope" value="Archaea"/>
</dbReference>
<comment type="catalytic activity">
    <reaction evidence="2">
        <text>Couples ATP hydrolysis with the unwinding of duplex DNA by translocating in the 3'-5' direction.</text>
        <dbReference type="EC" id="5.6.2.4"/>
    </reaction>
</comment>
<dbReference type="InterPro" id="IPR002789">
    <property type="entry name" value="HerA_central"/>
</dbReference>
<evidence type="ECO:0000313" key="6">
    <source>
        <dbReference type="EMBL" id="ADN37060.1"/>
    </source>
</evidence>
<feature type="domain" description="Helicase HerA central" evidence="5">
    <location>
        <begin position="5"/>
        <end position="40"/>
    </location>
</feature>
<dbReference type="STRING" id="679926.Mpet_2313"/>
<reference evidence="6 7" key="1">
    <citation type="journal article" date="2010" name="Stand. Genomic Sci.">
        <title>Complete genome sequence of Methanoplanus petrolearius type strain (SEBR 4847).</title>
        <authorList>
            <person name="Brambilla E."/>
            <person name="Djao O.D."/>
            <person name="Daligault H."/>
            <person name="Lapidus A."/>
            <person name="Lucas S."/>
            <person name="Hammon N."/>
            <person name="Nolan M."/>
            <person name="Tice H."/>
            <person name="Cheng J.F."/>
            <person name="Han C."/>
            <person name="Tapia R."/>
            <person name="Goodwin L."/>
            <person name="Pitluck S."/>
            <person name="Liolios K."/>
            <person name="Ivanova N."/>
            <person name="Mavromatis K."/>
            <person name="Mikhailova N."/>
            <person name="Pati A."/>
            <person name="Chen A."/>
            <person name="Palaniappan K."/>
            <person name="Land M."/>
            <person name="Hauser L."/>
            <person name="Chang Y.J."/>
            <person name="Jeffries C.D."/>
            <person name="Rohde M."/>
            <person name="Spring S."/>
            <person name="Sikorski J."/>
            <person name="Goker M."/>
            <person name="Woyke T."/>
            <person name="Bristow J."/>
            <person name="Eisen J.A."/>
            <person name="Markowitz V."/>
            <person name="Hugenholtz P."/>
            <person name="Kyrpides N.C."/>
            <person name="Klenk H.P."/>
        </authorList>
    </citation>
    <scope>NUCLEOTIDE SEQUENCE [LARGE SCALE GENOMIC DNA]</scope>
    <source>
        <strain evidence="7">DSM 11571 / OCM 486 / SEBR 4847</strain>
    </source>
</reference>
<accession>E1RD77</accession>
<dbReference type="Pfam" id="PF01935">
    <property type="entry name" value="DUF87"/>
    <property type="match status" value="1"/>
</dbReference>
<sequence length="222" mass="25866">MEEGKHRMIAGGTGSGKSHFTGLLIEEDYKQKQPFIILDTKTRNHIGLAALKQVKTLQIKPGYSYNFERAMQTPFLLCYPSPDMRTKALIEQYDQLLDTIYNDKSRRNIYIEEAHLFNPSPQKSNEWLELFAREGRGYGMFASFITQRIQDFPKLLWSQCGITYLGKFNIPQDIRYVEGIIPNFSDIDRTLKKHDIVRYDHNENGFKVIKAGKIHRITKHYG</sequence>
<dbReference type="OrthoDB" id="112194at2157"/>
<comment type="catalytic activity">
    <reaction evidence="3">
        <text>ATP + H2O = ADP + phosphate + H(+)</text>
        <dbReference type="Rhea" id="RHEA:13065"/>
        <dbReference type="ChEBI" id="CHEBI:15377"/>
        <dbReference type="ChEBI" id="CHEBI:15378"/>
        <dbReference type="ChEBI" id="CHEBI:30616"/>
        <dbReference type="ChEBI" id="CHEBI:43474"/>
        <dbReference type="ChEBI" id="CHEBI:456216"/>
        <dbReference type="EC" id="5.6.2.3"/>
    </reaction>
</comment>
<dbReference type="SUPFAM" id="SSF52540">
    <property type="entry name" value="P-loop containing nucleoside triphosphate hydrolases"/>
    <property type="match status" value="1"/>
</dbReference>
<dbReference type="InterPro" id="IPR027417">
    <property type="entry name" value="P-loop_NTPase"/>
</dbReference>
<evidence type="ECO:0000256" key="1">
    <source>
        <dbReference type="ARBA" id="ARBA00007816"/>
    </source>
</evidence>
<comment type="catalytic activity">
    <reaction evidence="4">
        <text>ATP + H2O = ADP + phosphate + H(+)</text>
        <dbReference type="Rhea" id="RHEA:13065"/>
        <dbReference type="ChEBI" id="CHEBI:15377"/>
        <dbReference type="ChEBI" id="CHEBI:15378"/>
        <dbReference type="ChEBI" id="CHEBI:30616"/>
        <dbReference type="ChEBI" id="CHEBI:43474"/>
        <dbReference type="ChEBI" id="CHEBI:456216"/>
        <dbReference type="EC" id="5.6.2.4"/>
    </reaction>
</comment>
<evidence type="ECO:0000313" key="7">
    <source>
        <dbReference type="Proteomes" id="UP000006565"/>
    </source>
</evidence>
<comment type="similarity">
    <text evidence="1">Belongs to the HerA family.</text>
</comment>
<evidence type="ECO:0000256" key="4">
    <source>
        <dbReference type="ARBA" id="ARBA00048988"/>
    </source>
</evidence>
<proteinExistence type="inferred from homology"/>
<dbReference type="EMBL" id="CP002117">
    <property type="protein sequence ID" value="ADN37060.1"/>
    <property type="molecule type" value="Genomic_DNA"/>
</dbReference>
<dbReference type="GO" id="GO:0043139">
    <property type="term" value="F:5'-3' DNA helicase activity"/>
    <property type="evidence" value="ECO:0007669"/>
    <property type="project" value="UniProtKB-EC"/>
</dbReference>
<name>E1RD77_METP4</name>